<gene>
    <name evidence="1" type="ORF">QZM33_26520</name>
</gene>
<name>A0AAW7T8P5_BURVI</name>
<dbReference type="Proteomes" id="UP001171620">
    <property type="component" value="Unassembled WGS sequence"/>
</dbReference>
<dbReference type="RefSeq" id="WP_198108609.1">
    <property type="nucleotide sequence ID" value="NZ_JAEDWX010000012.1"/>
</dbReference>
<evidence type="ECO:0000313" key="1">
    <source>
        <dbReference type="EMBL" id="MDN7798499.1"/>
    </source>
</evidence>
<dbReference type="EMBL" id="JAUJRV010000031">
    <property type="protein sequence ID" value="MDN7798499.1"/>
    <property type="molecule type" value="Genomic_DNA"/>
</dbReference>
<comment type="caution">
    <text evidence="1">The sequence shown here is derived from an EMBL/GenBank/DDBJ whole genome shotgun (WGS) entry which is preliminary data.</text>
</comment>
<sequence length="126" mass="13162">MPLLNVDLVQLASSVVPEGARDSFDAMSVRARLATLSIVADQAGNSSVRDVALHALTVIDAPAYVGLSAVRIALQSSCALLRVPADRVSFLVAVGSSAVPQKEGVRGVRQVAAEGQRSVAFDRHRA</sequence>
<proteinExistence type="predicted"/>
<organism evidence="1 2">
    <name type="scientific">Burkholderia vietnamiensis</name>
    <dbReference type="NCBI Taxonomy" id="60552"/>
    <lineage>
        <taxon>Bacteria</taxon>
        <taxon>Pseudomonadati</taxon>
        <taxon>Pseudomonadota</taxon>
        <taxon>Betaproteobacteria</taxon>
        <taxon>Burkholderiales</taxon>
        <taxon>Burkholderiaceae</taxon>
        <taxon>Burkholderia</taxon>
        <taxon>Burkholderia cepacia complex</taxon>
    </lineage>
</organism>
<protein>
    <submittedName>
        <fullName evidence="1">Uncharacterized protein</fullName>
    </submittedName>
</protein>
<dbReference type="AlphaFoldDB" id="A0AAW7T8P5"/>
<reference evidence="1" key="1">
    <citation type="submission" date="2023-07" db="EMBL/GenBank/DDBJ databases">
        <title>A collection of bacterial strains from the Burkholderia cepacia Research Laboratory and Repository.</title>
        <authorList>
            <person name="Lipuma J."/>
            <person name="Spilker T."/>
            <person name="Caverly L."/>
        </authorList>
    </citation>
    <scope>NUCLEOTIDE SEQUENCE</scope>
    <source>
        <strain evidence="1">AU44268</strain>
    </source>
</reference>
<evidence type="ECO:0000313" key="2">
    <source>
        <dbReference type="Proteomes" id="UP001171620"/>
    </source>
</evidence>
<accession>A0AAW7T8P5</accession>